<keyword evidence="5" id="KW-0811">Translocation</keyword>
<dbReference type="KEGG" id="vde:111244744"/>
<evidence type="ECO:0000256" key="1">
    <source>
        <dbReference type="ARBA" id="ARBA00004567"/>
    </source>
</evidence>
<dbReference type="RefSeq" id="XP_022647856.1">
    <property type="nucleotide sequence ID" value="XM_022792121.1"/>
</dbReference>
<dbReference type="PANTHER" id="PTHR11225:SF4">
    <property type="entry name" value="NUCLEAR PORE COMPLEX PROTEIN NUP93"/>
    <property type="match status" value="1"/>
</dbReference>
<organism evidence="6 7">
    <name type="scientific">Varroa destructor</name>
    <name type="common">Honeybee mite</name>
    <dbReference type="NCBI Taxonomy" id="109461"/>
    <lineage>
        <taxon>Eukaryota</taxon>
        <taxon>Metazoa</taxon>
        <taxon>Ecdysozoa</taxon>
        <taxon>Arthropoda</taxon>
        <taxon>Chelicerata</taxon>
        <taxon>Arachnida</taxon>
        <taxon>Acari</taxon>
        <taxon>Parasitiformes</taxon>
        <taxon>Mesostigmata</taxon>
        <taxon>Gamasina</taxon>
        <taxon>Dermanyssoidea</taxon>
        <taxon>Varroidae</taxon>
        <taxon>Varroa</taxon>
    </lineage>
</organism>
<keyword evidence="7" id="KW-1185">Reference proteome</keyword>
<keyword evidence="3 5" id="KW-0906">Nuclear pore complex</keyword>
<keyword evidence="5" id="KW-0813">Transport</keyword>
<keyword evidence="5" id="KW-0653">Protein transport</keyword>
<dbReference type="FunCoup" id="A0A7M7J7C5">
    <property type="interactions" value="2561"/>
</dbReference>
<dbReference type="AlphaFoldDB" id="A0A7M7J7C5"/>
<evidence type="ECO:0000256" key="2">
    <source>
        <dbReference type="ARBA" id="ARBA00010186"/>
    </source>
</evidence>
<dbReference type="EnsemblMetazoa" id="XM_022792121">
    <property type="protein sequence ID" value="XP_022647856"/>
    <property type="gene ID" value="LOC111244744"/>
</dbReference>
<dbReference type="PANTHER" id="PTHR11225">
    <property type="entry name" value="NUCLEAR PORE COMPLEX PROTEIN NUP93 NUCLEOPORIN NUP93 DEAD EYE PROTEIN"/>
    <property type="match status" value="1"/>
</dbReference>
<dbReference type="GO" id="GO:0016973">
    <property type="term" value="P:poly(A)+ mRNA export from nucleus"/>
    <property type="evidence" value="ECO:0007669"/>
    <property type="project" value="TreeGrafter"/>
</dbReference>
<dbReference type="Proteomes" id="UP000594260">
    <property type="component" value="Unplaced"/>
</dbReference>
<evidence type="ECO:0000256" key="5">
    <source>
        <dbReference type="RuleBase" id="RU364035"/>
    </source>
</evidence>
<accession>A0A7M7J7C5</accession>
<dbReference type="InterPro" id="IPR007231">
    <property type="entry name" value="Nucleoporin_int_Nup93/Nic96"/>
</dbReference>
<evidence type="ECO:0000313" key="6">
    <source>
        <dbReference type="EnsemblMetazoa" id="XP_022647856"/>
    </source>
</evidence>
<dbReference type="OrthoDB" id="1918363at2759"/>
<dbReference type="GO" id="GO:0017056">
    <property type="term" value="F:structural constituent of nuclear pore"/>
    <property type="evidence" value="ECO:0007669"/>
    <property type="project" value="InterPro"/>
</dbReference>
<dbReference type="Pfam" id="PF04097">
    <property type="entry name" value="Nic96"/>
    <property type="match status" value="1"/>
</dbReference>
<dbReference type="GeneID" id="111244744"/>
<sequence>MNVSVPSLKTDRVGPSLRALVRDSEQLALELNEGQDLPRVIRSVNQMYNDGSQINATASSGSGNREQEDVQAAILMGTRGFNLPYLKLLVDQFPASPVFAQRQSIQKTDVKGFLDNERQNAVISAIAEKALMTQNEINRFIHRVQNERWAEQKRRVLASVEFSTDNVSDQRLQSFNDALAIKNLTWARQARETILTSLGTPIRASLSTEERKYARALSQHNATSLSGAQFGEPQTLIDKMMQAVEQLDITLLWRLLKEMQTSRTILSNDRLPQLEVAKKFLEKKRLEDIRRVVYGNLKKASLGGAPGTGSLIRAYLNVKPVYRFSPDEPLVYGHPVWAVMYHAFRCGDLACAAEAATQAEMFDLVGKLQECQRNPQQRLGDESSRVLRIIYYRDYGLGLNTNNPYARALLAILAGCDVSNTHGDLGMGNIEDYIWLKMCKVLATKTQEIDVLNLADLQSELADRYTSADFDALQRPLTYAYVLLLTAQFERAIGFLYQIDDQRCHAVHMAIALDQLGLLNLTTQPGERILVRINDTFQINMPRLITVYSRRFEMSEPEIALEYYYVLKSQHGALWLQCIIELVLETKAYAKILGRRNPDGGTVNGALEKFIPLGRNNEVRKQVTIAVADAAVSRGFHEEAVALYELADERQKCVNLLIKVLCVQVSQAGSEGSKRSKLQKIAHQILMRYPFPDLTLLMELMEFFDLYHLSKNEEALQVMGRLRLIPLQMADVDVMIAVFCGLNEQIRRIIPDVLLTLMTILSDQYRMIKRPPQQSASVMVLIRSGNLAKLELIKRQANAIIKYAGMVPYRFPSNVNARLVQMESGMA</sequence>
<protein>
    <recommendedName>
        <fullName evidence="5">Nuclear pore protein</fullName>
    </recommendedName>
</protein>
<keyword evidence="5" id="KW-0509">mRNA transport</keyword>
<keyword evidence="5" id="KW-0472">Membrane</keyword>
<proteinExistence type="inferred from homology"/>
<name>A0A7M7J7C5_VARDE</name>
<evidence type="ECO:0000256" key="3">
    <source>
        <dbReference type="ARBA" id="ARBA00023132"/>
    </source>
</evidence>
<evidence type="ECO:0000256" key="4">
    <source>
        <dbReference type="ARBA" id="ARBA00023242"/>
    </source>
</evidence>
<reference evidence="6" key="1">
    <citation type="submission" date="2021-01" db="UniProtKB">
        <authorList>
            <consortium name="EnsemblMetazoa"/>
        </authorList>
    </citation>
    <scope>IDENTIFICATION</scope>
</reference>
<dbReference type="OMA" id="RPHAVHM"/>
<dbReference type="GO" id="GO:0006606">
    <property type="term" value="P:protein import into nucleus"/>
    <property type="evidence" value="ECO:0007669"/>
    <property type="project" value="TreeGrafter"/>
</dbReference>
<evidence type="ECO:0000313" key="7">
    <source>
        <dbReference type="Proteomes" id="UP000594260"/>
    </source>
</evidence>
<dbReference type="InParanoid" id="A0A7M7J7C5"/>
<dbReference type="GO" id="GO:0005643">
    <property type="term" value="C:nuclear pore"/>
    <property type="evidence" value="ECO:0007669"/>
    <property type="project" value="UniProtKB-SubCell"/>
</dbReference>
<comment type="subcellular location">
    <subcellularLocation>
        <location evidence="1 5">Nucleus</location>
        <location evidence="1 5">Nuclear pore complex</location>
    </subcellularLocation>
</comment>
<keyword evidence="4 5" id="KW-0539">Nucleus</keyword>
<comment type="similarity">
    <text evidence="2 5">Belongs to the nucleoporin interacting component (NIC) family.</text>
</comment>